<proteinExistence type="predicted"/>
<sequence>MSQVRVAEVTGVHKNTVGRWATGERTPSLENLLDLAHALACDIHIVPLADQPQLTPQAVLRQQILLQIDLARGNRDQRTGRRVHADGTGPHWQQAADAALEDEIVADQHEGATWAHRARTSLNDALRRDDPADLRAGILQAAATLVAWLEDLDARAAGEHGDQGDGDG</sequence>
<evidence type="ECO:0000313" key="3">
    <source>
        <dbReference type="Proteomes" id="UP001597368"/>
    </source>
</evidence>
<dbReference type="Gene3D" id="1.10.260.40">
    <property type="entry name" value="lambda repressor-like DNA-binding domains"/>
    <property type="match status" value="1"/>
</dbReference>
<dbReference type="InterPro" id="IPR010982">
    <property type="entry name" value="Lambda_DNA-bd_dom_sf"/>
</dbReference>
<keyword evidence="3" id="KW-1185">Reference proteome</keyword>
<dbReference type="Proteomes" id="UP001597368">
    <property type="component" value="Unassembled WGS sequence"/>
</dbReference>
<evidence type="ECO:0000313" key="2">
    <source>
        <dbReference type="EMBL" id="MFD1937553.1"/>
    </source>
</evidence>
<dbReference type="InterPro" id="IPR001387">
    <property type="entry name" value="Cro/C1-type_HTH"/>
</dbReference>
<accession>A0ABW4T6E2</accession>
<comment type="caution">
    <text evidence="2">The sequence shown here is derived from an EMBL/GenBank/DDBJ whole genome shotgun (WGS) entry which is preliminary data.</text>
</comment>
<dbReference type="PROSITE" id="PS50943">
    <property type="entry name" value="HTH_CROC1"/>
    <property type="match status" value="1"/>
</dbReference>
<dbReference type="Pfam" id="PF01381">
    <property type="entry name" value="HTH_3"/>
    <property type="match status" value="1"/>
</dbReference>
<dbReference type="EMBL" id="JBHUFV010000061">
    <property type="protein sequence ID" value="MFD1937553.1"/>
    <property type="molecule type" value="Genomic_DNA"/>
</dbReference>
<protein>
    <submittedName>
        <fullName evidence="2">Helix-turn-helix transcriptional regulator</fullName>
    </submittedName>
</protein>
<evidence type="ECO:0000259" key="1">
    <source>
        <dbReference type="PROSITE" id="PS50943"/>
    </source>
</evidence>
<dbReference type="CDD" id="cd00093">
    <property type="entry name" value="HTH_XRE"/>
    <property type="match status" value="1"/>
</dbReference>
<name>A0ABW4T6E2_9ACTN</name>
<organism evidence="2 3">
    <name type="scientific">Nonomuraea mangrovi</name>
    <dbReference type="NCBI Taxonomy" id="2316207"/>
    <lineage>
        <taxon>Bacteria</taxon>
        <taxon>Bacillati</taxon>
        <taxon>Actinomycetota</taxon>
        <taxon>Actinomycetes</taxon>
        <taxon>Streptosporangiales</taxon>
        <taxon>Streptosporangiaceae</taxon>
        <taxon>Nonomuraea</taxon>
    </lineage>
</organism>
<dbReference type="RefSeq" id="WP_379578839.1">
    <property type="nucleotide sequence ID" value="NZ_JBHUFV010000061.1"/>
</dbReference>
<reference evidence="3" key="1">
    <citation type="journal article" date="2019" name="Int. J. Syst. Evol. Microbiol.">
        <title>The Global Catalogue of Microorganisms (GCM) 10K type strain sequencing project: providing services to taxonomists for standard genome sequencing and annotation.</title>
        <authorList>
            <consortium name="The Broad Institute Genomics Platform"/>
            <consortium name="The Broad Institute Genome Sequencing Center for Infectious Disease"/>
            <person name="Wu L."/>
            <person name="Ma J."/>
        </authorList>
    </citation>
    <scope>NUCLEOTIDE SEQUENCE [LARGE SCALE GENOMIC DNA]</scope>
    <source>
        <strain evidence="3">ICMP 6774ER</strain>
    </source>
</reference>
<gene>
    <name evidence="2" type="ORF">ACFSKW_39410</name>
</gene>
<feature type="domain" description="HTH cro/C1-type" evidence="1">
    <location>
        <begin position="1"/>
        <end position="46"/>
    </location>
</feature>
<dbReference type="SUPFAM" id="SSF47413">
    <property type="entry name" value="lambda repressor-like DNA-binding domains"/>
    <property type="match status" value="1"/>
</dbReference>